<comment type="caution">
    <text evidence="2">The sequence shown here is derived from an EMBL/GenBank/DDBJ whole genome shotgun (WGS) entry which is preliminary data.</text>
</comment>
<feature type="compositionally biased region" description="Polar residues" evidence="1">
    <location>
        <begin position="115"/>
        <end position="127"/>
    </location>
</feature>
<feature type="region of interest" description="Disordered" evidence="1">
    <location>
        <begin position="1"/>
        <end position="29"/>
    </location>
</feature>
<gene>
    <name evidence="2" type="ORF">PCOR1329_LOCUS33392</name>
</gene>
<reference evidence="2" key="1">
    <citation type="submission" date="2023-10" db="EMBL/GenBank/DDBJ databases">
        <authorList>
            <person name="Chen Y."/>
            <person name="Shah S."/>
            <person name="Dougan E. K."/>
            <person name="Thang M."/>
            <person name="Chan C."/>
        </authorList>
    </citation>
    <scope>NUCLEOTIDE SEQUENCE [LARGE SCALE GENOMIC DNA]</scope>
</reference>
<keyword evidence="3" id="KW-1185">Reference proteome</keyword>
<evidence type="ECO:0000256" key="1">
    <source>
        <dbReference type="SAM" id="MobiDB-lite"/>
    </source>
</evidence>
<accession>A0ABN9SX76</accession>
<protein>
    <submittedName>
        <fullName evidence="2">Uncharacterized protein</fullName>
    </submittedName>
</protein>
<organism evidence="2 3">
    <name type="scientific">Prorocentrum cordatum</name>
    <dbReference type="NCBI Taxonomy" id="2364126"/>
    <lineage>
        <taxon>Eukaryota</taxon>
        <taxon>Sar</taxon>
        <taxon>Alveolata</taxon>
        <taxon>Dinophyceae</taxon>
        <taxon>Prorocentrales</taxon>
        <taxon>Prorocentraceae</taxon>
        <taxon>Prorocentrum</taxon>
    </lineage>
</organism>
<dbReference type="EMBL" id="CAUYUJ010014005">
    <property type="protein sequence ID" value="CAK0837103.1"/>
    <property type="molecule type" value="Genomic_DNA"/>
</dbReference>
<dbReference type="Proteomes" id="UP001189429">
    <property type="component" value="Unassembled WGS sequence"/>
</dbReference>
<feature type="region of interest" description="Disordered" evidence="1">
    <location>
        <begin position="87"/>
        <end position="127"/>
    </location>
</feature>
<evidence type="ECO:0000313" key="2">
    <source>
        <dbReference type="EMBL" id="CAK0837103.1"/>
    </source>
</evidence>
<proteinExistence type="predicted"/>
<sequence>MASVARRETCSSEVDVASRRQKEQYDPRNPEYVVPASELEVAEAEVRLLNQQLAGFRSMLARREKSDSGSPLVQDYRLRAEEMQRAVEAAEAQREALTPRHRTLAGHKRLDSDGSTRCPSVTSLHGI</sequence>
<evidence type="ECO:0000313" key="3">
    <source>
        <dbReference type="Proteomes" id="UP001189429"/>
    </source>
</evidence>
<name>A0ABN9SX76_9DINO</name>